<protein>
    <recommendedName>
        <fullName evidence="4">F-box domain-containing protein</fullName>
    </recommendedName>
</protein>
<dbReference type="EMBL" id="LATX01001258">
    <property type="protein sequence ID" value="KTB43038.1"/>
    <property type="molecule type" value="Genomic_DNA"/>
</dbReference>
<evidence type="ECO:0000256" key="1">
    <source>
        <dbReference type="SAM" id="Coils"/>
    </source>
</evidence>
<evidence type="ECO:0008006" key="4">
    <source>
        <dbReference type="Google" id="ProtNLM"/>
    </source>
</evidence>
<dbReference type="AlphaFoldDB" id="A0A0W0G376"/>
<comment type="caution">
    <text evidence="2">The sequence shown here is derived from an EMBL/GenBank/DDBJ whole genome shotgun (WGS) entry which is preliminary data.</text>
</comment>
<reference evidence="2 3" key="1">
    <citation type="submission" date="2015-12" db="EMBL/GenBank/DDBJ databases">
        <title>Draft genome sequence of Moniliophthora roreri, the causal agent of frosty pod rot of cacao.</title>
        <authorList>
            <person name="Aime M.C."/>
            <person name="Diaz-Valderrama J.R."/>
            <person name="Kijpornyongpan T."/>
            <person name="Phillips-Mora W."/>
        </authorList>
    </citation>
    <scope>NUCLEOTIDE SEQUENCE [LARGE SCALE GENOMIC DNA]</scope>
    <source>
        <strain evidence="2 3">MCA 2952</strain>
    </source>
</reference>
<dbReference type="Proteomes" id="UP000054988">
    <property type="component" value="Unassembled WGS sequence"/>
</dbReference>
<feature type="coiled-coil region" evidence="1">
    <location>
        <begin position="87"/>
        <end position="124"/>
    </location>
</feature>
<evidence type="ECO:0000313" key="3">
    <source>
        <dbReference type="Proteomes" id="UP000054988"/>
    </source>
</evidence>
<evidence type="ECO:0000313" key="2">
    <source>
        <dbReference type="EMBL" id="KTB43038.1"/>
    </source>
</evidence>
<dbReference type="SUPFAM" id="SSF52047">
    <property type="entry name" value="RNI-like"/>
    <property type="match status" value="1"/>
</dbReference>
<name>A0A0W0G376_MONRR</name>
<accession>A0A0W0G376</accession>
<organism evidence="2 3">
    <name type="scientific">Moniliophthora roreri</name>
    <name type="common">Frosty pod rot fungus</name>
    <name type="synonym">Monilia roreri</name>
    <dbReference type="NCBI Taxonomy" id="221103"/>
    <lineage>
        <taxon>Eukaryota</taxon>
        <taxon>Fungi</taxon>
        <taxon>Dikarya</taxon>
        <taxon>Basidiomycota</taxon>
        <taxon>Agaricomycotina</taxon>
        <taxon>Agaricomycetes</taxon>
        <taxon>Agaricomycetidae</taxon>
        <taxon>Agaricales</taxon>
        <taxon>Marasmiineae</taxon>
        <taxon>Marasmiaceae</taxon>
        <taxon>Moniliophthora</taxon>
    </lineage>
</organism>
<gene>
    <name evidence="2" type="ORF">WG66_4400</name>
</gene>
<keyword evidence="1" id="KW-0175">Coiled coil</keyword>
<proteinExistence type="predicted"/>
<dbReference type="eggNOG" id="ENOG502R6AV">
    <property type="taxonomic scope" value="Eukaryota"/>
</dbReference>
<sequence>MDEITPSPTADSYGSCERRTTALQACLDDRYDDIPRIGERLHCQCFIEPLCQCFEAAFAALSSPAAHLLNSNRIPSPQEIIQIYDTLNDIQRASIQLETKIRSLESALKEFRNKQDELQSFAQEHKALLSPARRMLPELWSEIFIHCLPEHSLDYHINRRSAYNGTTRLFTDVSCSDAPLLLTQVCSTWRTIAISTPQLWSNITYTVCRPSAMKIQLRRLETWLARTGAAPLSVVVFRSFFDANNNVLDHPHLTFPDPIPPLNEDQVMNFILAHSHRWRRAEILLPALEAAQVVAPLRGNLPNLEKLAFGLFWDGMTAMGDPHGRLDVFETAPKLQEVCFVENARLQVSLPGSSLTTLSVDAFLSCTDALKTLYYYPNLRNCALNVMLTVSAPPNLEKLIGSSSGGLIRLQLRSLTLSFTGSTDFVYPNFLAYLDIPNITELRIRSHKWFHDQLFAFFTQLPQSALVETLELSSPSLAPVWLRAYLLSPVFRHLRILVVGEGITHHVPFIPNDAGLQSLFTSKGFLPGLEMVQWTCFGQGTEQYDSTVLYDMLRTRLDGGRGLRRFVLTLNRKWGDELSPKRPSFGSDGLASLGLQVEIKTGQY</sequence>